<evidence type="ECO:0000256" key="1">
    <source>
        <dbReference type="ARBA" id="ARBA00003389"/>
    </source>
</evidence>
<evidence type="ECO:0000256" key="12">
    <source>
        <dbReference type="SAM" id="MobiDB-lite"/>
    </source>
</evidence>
<evidence type="ECO:0000256" key="7">
    <source>
        <dbReference type="ARBA" id="ARBA00022989"/>
    </source>
</evidence>
<sequence>MPVLPLFHSCLILRLLLCTAAALIVASPCSSIFGWQSSLSSASVVRNHHLQHRVESSLMRRRGNSFNLADFALCTSRNVRDLTEDIHELDSSIWDNDAEAAQEFSIIRHAADALKAYDHKPNCFKKAARALRQDCKNIEMDENEKTKYAIRLTACEIATANIPVPSECRIISPQEENSSKEDGNESTPADIASCVQSLGRVPQLWTSYSGYFREVKVMCLVVRYSVEQARLTRFFHIAEDLRAMQRNLTRLHSDQLMLLREHRRVLLETHRLETERLQGIQDLHALGSVAQTIRRWHESLEIRVSRSEELDRLSNGLMSRIVESNAELATVLSNVRKTRQHVEDLTSIASVGTQSLLTLQDTAVREMDASISGSLSSMTTALRHVERDTQASWLHMIDTLKAESSDLQRGVATAMEATLSDIGTMASASQKRIEELNRVVEEFQSKQQDVIWQLQTLHRTWGLLTGMTEDKMSLVELVILSTIVGAIFLHSGIRATLLAMASTKIVFFVCEQLSVQTSFTQVFLMILIGRFVMLILKWSRIQLQFQFQQQHHQQQQRPQLETRVKTPIIAAKTKHEYKPIPLQSDDTGVNIDQDRGDYWDDYEWYSHVWCDHLYRLDYSEDEVTYPRHNVPLGRRETVDDYGEDDDDENDIGGDDASVPPRHSDLYESCV</sequence>
<evidence type="ECO:0000256" key="11">
    <source>
        <dbReference type="RuleBase" id="RU368082"/>
    </source>
</evidence>
<evidence type="ECO:0000256" key="3">
    <source>
        <dbReference type="ARBA" id="ARBA00022459"/>
    </source>
</evidence>
<keyword evidence="15" id="KW-1185">Reference proteome</keyword>
<dbReference type="InterPro" id="IPR007292">
    <property type="entry name" value="Nuclear_fusion_Kar5"/>
</dbReference>
<name>A0A9P6RA34_9FUNG</name>
<reference evidence="14" key="1">
    <citation type="journal article" date="2020" name="Fungal Divers.">
        <title>Resolving the Mortierellaceae phylogeny through synthesis of multi-gene phylogenetics and phylogenomics.</title>
        <authorList>
            <person name="Vandepol N."/>
            <person name="Liber J."/>
            <person name="Desiro A."/>
            <person name="Na H."/>
            <person name="Kennedy M."/>
            <person name="Barry K."/>
            <person name="Grigoriev I.V."/>
            <person name="Miller A.N."/>
            <person name="O'Donnell K."/>
            <person name="Stajich J.E."/>
            <person name="Bonito G."/>
        </authorList>
    </citation>
    <scope>NUCLEOTIDE SEQUENCE</scope>
    <source>
        <strain evidence="14">REB-010B</strain>
    </source>
</reference>
<dbReference type="GO" id="GO:0005789">
    <property type="term" value="C:endoplasmic reticulum membrane"/>
    <property type="evidence" value="ECO:0007669"/>
    <property type="project" value="UniProtKB-SubCell"/>
</dbReference>
<keyword evidence="7 11" id="KW-1133">Transmembrane helix</keyword>
<evidence type="ECO:0000256" key="5">
    <source>
        <dbReference type="ARBA" id="ARBA00022729"/>
    </source>
</evidence>
<keyword evidence="4 11" id="KW-0812">Transmembrane</keyword>
<evidence type="ECO:0000256" key="4">
    <source>
        <dbReference type="ARBA" id="ARBA00022692"/>
    </source>
</evidence>
<keyword evidence="9" id="KW-0325">Glycoprotein</keyword>
<feature type="region of interest" description="Disordered" evidence="12">
    <location>
        <begin position="633"/>
        <end position="670"/>
    </location>
</feature>
<comment type="caution">
    <text evidence="14">The sequence shown here is derived from an EMBL/GenBank/DDBJ whole genome shotgun (WGS) entry which is preliminary data.</text>
</comment>
<dbReference type="PANTHER" id="PTHR28012">
    <property type="entry name" value="NUCLEAR FUSION PROTEIN KAR5"/>
    <property type="match status" value="1"/>
</dbReference>
<keyword evidence="3 11" id="KW-0415">Karyogamy</keyword>
<dbReference type="OrthoDB" id="5311848at2759"/>
<comment type="function">
    <text evidence="1 11">Required for nuclear membrane fusion during karyogamy.</text>
</comment>
<feature type="signal peptide" evidence="13">
    <location>
        <begin position="1"/>
        <end position="22"/>
    </location>
</feature>
<accession>A0A9P6RA34</accession>
<evidence type="ECO:0000256" key="6">
    <source>
        <dbReference type="ARBA" id="ARBA00022824"/>
    </source>
</evidence>
<dbReference type="Pfam" id="PF04163">
    <property type="entry name" value="Tht1"/>
    <property type="match status" value="1"/>
</dbReference>
<dbReference type="EMBL" id="JAAAIP010000509">
    <property type="protein sequence ID" value="KAG0315868.1"/>
    <property type="molecule type" value="Genomic_DNA"/>
</dbReference>
<gene>
    <name evidence="14" type="ORF">BGZ99_007196</name>
</gene>
<dbReference type="GO" id="GO:0031965">
    <property type="term" value="C:nuclear membrane"/>
    <property type="evidence" value="ECO:0007669"/>
    <property type="project" value="UniProtKB-SubCell"/>
</dbReference>
<comment type="subcellular location">
    <subcellularLocation>
        <location evidence="11">Endoplasmic reticulum membrane</location>
    </subcellularLocation>
    <subcellularLocation>
        <location evidence="11">Nucleus membrane</location>
    </subcellularLocation>
</comment>
<keyword evidence="8 11" id="KW-0472">Membrane</keyword>
<feature type="compositionally biased region" description="Acidic residues" evidence="12">
    <location>
        <begin position="639"/>
        <end position="653"/>
    </location>
</feature>
<dbReference type="GO" id="GO:0000742">
    <property type="term" value="P:karyogamy involved in conjugation with cellular fusion"/>
    <property type="evidence" value="ECO:0007669"/>
    <property type="project" value="UniProtKB-UniRule"/>
</dbReference>
<dbReference type="AlphaFoldDB" id="A0A9P6RA34"/>
<feature type="transmembrane region" description="Helical" evidence="11">
    <location>
        <begin position="513"/>
        <end position="536"/>
    </location>
</feature>
<evidence type="ECO:0000256" key="10">
    <source>
        <dbReference type="ARBA" id="ARBA00023242"/>
    </source>
</evidence>
<evidence type="ECO:0000256" key="2">
    <source>
        <dbReference type="ARBA" id="ARBA00010473"/>
    </source>
</evidence>
<organism evidence="14 15">
    <name type="scientific">Dissophora globulifera</name>
    <dbReference type="NCBI Taxonomy" id="979702"/>
    <lineage>
        <taxon>Eukaryota</taxon>
        <taxon>Fungi</taxon>
        <taxon>Fungi incertae sedis</taxon>
        <taxon>Mucoromycota</taxon>
        <taxon>Mortierellomycotina</taxon>
        <taxon>Mortierellomycetes</taxon>
        <taxon>Mortierellales</taxon>
        <taxon>Mortierellaceae</taxon>
        <taxon>Dissophora</taxon>
    </lineage>
</organism>
<evidence type="ECO:0000256" key="9">
    <source>
        <dbReference type="ARBA" id="ARBA00023180"/>
    </source>
</evidence>
<comment type="similarity">
    <text evidence="2 11">Belongs to the KAR5 family.</text>
</comment>
<evidence type="ECO:0000256" key="13">
    <source>
        <dbReference type="SAM" id="SignalP"/>
    </source>
</evidence>
<dbReference type="PANTHER" id="PTHR28012:SF1">
    <property type="entry name" value="NUCLEAR FUSION PROTEIN KAR5"/>
    <property type="match status" value="1"/>
</dbReference>
<feature type="transmembrane region" description="Helical" evidence="11">
    <location>
        <begin position="474"/>
        <end position="493"/>
    </location>
</feature>
<feature type="chain" id="PRO_5040439725" description="Nuclear fusion protein, KAR5" evidence="13">
    <location>
        <begin position="23"/>
        <end position="670"/>
    </location>
</feature>
<evidence type="ECO:0000256" key="8">
    <source>
        <dbReference type="ARBA" id="ARBA00023136"/>
    </source>
</evidence>
<dbReference type="GO" id="GO:0048288">
    <property type="term" value="P:nuclear membrane fusion involved in karyogamy"/>
    <property type="evidence" value="ECO:0007669"/>
    <property type="project" value="UniProtKB-UniRule"/>
</dbReference>
<evidence type="ECO:0000313" key="15">
    <source>
        <dbReference type="Proteomes" id="UP000738325"/>
    </source>
</evidence>
<protein>
    <recommendedName>
        <fullName evidence="16">Nuclear fusion protein, KAR5</fullName>
    </recommendedName>
</protein>
<dbReference type="Proteomes" id="UP000738325">
    <property type="component" value="Unassembled WGS sequence"/>
</dbReference>
<keyword evidence="5 11" id="KW-0732">Signal</keyword>
<feature type="compositionally biased region" description="Basic and acidic residues" evidence="12">
    <location>
        <begin position="661"/>
        <end position="670"/>
    </location>
</feature>
<keyword evidence="6 11" id="KW-0256">Endoplasmic reticulum</keyword>
<proteinExistence type="inferred from homology"/>
<evidence type="ECO:0008006" key="16">
    <source>
        <dbReference type="Google" id="ProtNLM"/>
    </source>
</evidence>
<evidence type="ECO:0000313" key="14">
    <source>
        <dbReference type="EMBL" id="KAG0315868.1"/>
    </source>
</evidence>
<keyword evidence="10 11" id="KW-0539">Nucleus</keyword>